<organism evidence="5 6">
    <name type="scientific">Pseudohongiella spirulinae</name>
    <dbReference type="NCBI Taxonomy" id="1249552"/>
    <lineage>
        <taxon>Bacteria</taxon>
        <taxon>Pseudomonadati</taxon>
        <taxon>Pseudomonadota</taxon>
        <taxon>Gammaproteobacteria</taxon>
        <taxon>Pseudomonadales</taxon>
        <taxon>Pseudohongiellaceae</taxon>
        <taxon>Pseudohongiella</taxon>
    </lineage>
</organism>
<dbReference type="Pfam" id="PF01037">
    <property type="entry name" value="AsnC_trans_reg"/>
    <property type="match status" value="1"/>
</dbReference>
<dbReference type="AlphaFoldDB" id="A0A0S2KD02"/>
<evidence type="ECO:0000256" key="2">
    <source>
        <dbReference type="ARBA" id="ARBA00023125"/>
    </source>
</evidence>
<dbReference type="RefSeq" id="WP_058021459.1">
    <property type="nucleotide sequence ID" value="NZ_CP013189.1"/>
</dbReference>
<keyword evidence="1" id="KW-0805">Transcription regulation</keyword>
<dbReference type="PATRIC" id="fig|1249552.3.peg.1319"/>
<dbReference type="InterPro" id="IPR011008">
    <property type="entry name" value="Dimeric_a/b-barrel"/>
</dbReference>
<dbReference type="InterPro" id="IPR019885">
    <property type="entry name" value="Tscrpt_reg_HTH_AsnC-type_CS"/>
</dbReference>
<keyword evidence="3" id="KW-0804">Transcription</keyword>
<dbReference type="SUPFAM" id="SSF46785">
    <property type="entry name" value="Winged helix' DNA-binding domain"/>
    <property type="match status" value="1"/>
</dbReference>
<dbReference type="PROSITE" id="PS50956">
    <property type="entry name" value="HTH_ASNC_2"/>
    <property type="match status" value="1"/>
</dbReference>
<dbReference type="InterPro" id="IPR019887">
    <property type="entry name" value="Tscrpt_reg_AsnC/Lrp_C"/>
</dbReference>
<proteinExistence type="predicted"/>
<evidence type="ECO:0000256" key="1">
    <source>
        <dbReference type="ARBA" id="ARBA00023015"/>
    </source>
</evidence>
<dbReference type="EMBL" id="CP013189">
    <property type="protein sequence ID" value="ALO45972.1"/>
    <property type="molecule type" value="Genomic_DNA"/>
</dbReference>
<dbReference type="InterPro" id="IPR036390">
    <property type="entry name" value="WH_DNA-bd_sf"/>
</dbReference>
<dbReference type="PRINTS" id="PR00033">
    <property type="entry name" value="HTHASNC"/>
</dbReference>
<protein>
    <submittedName>
        <fullName evidence="5">Transcriptional regulator</fullName>
    </submittedName>
</protein>
<dbReference type="GO" id="GO:0006355">
    <property type="term" value="P:regulation of DNA-templated transcription"/>
    <property type="evidence" value="ECO:0007669"/>
    <property type="project" value="UniProtKB-ARBA"/>
</dbReference>
<dbReference type="OrthoDB" id="166264at2"/>
<dbReference type="KEGG" id="pspi:PS2015_1314"/>
<dbReference type="STRING" id="1249552.PS2015_1314"/>
<dbReference type="Proteomes" id="UP000065641">
    <property type="component" value="Chromosome"/>
</dbReference>
<evidence type="ECO:0000313" key="6">
    <source>
        <dbReference type="Proteomes" id="UP000065641"/>
    </source>
</evidence>
<gene>
    <name evidence="5" type="ORF">PS2015_1314</name>
</gene>
<evidence type="ECO:0000313" key="5">
    <source>
        <dbReference type="EMBL" id="ALO45972.1"/>
    </source>
</evidence>
<dbReference type="InterPro" id="IPR019888">
    <property type="entry name" value="Tscrpt_reg_AsnC-like"/>
</dbReference>
<dbReference type="InterPro" id="IPR011991">
    <property type="entry name" value="ArsR-like_HTH"/>
</dbReference>
<sequence length="149" mass="16778">MDTADKNLLRLMQADASLSVAQLADKTAMSKSACWRRIQKLETDGIIRQRVTLLNADRVGLGLTVFISIRTNQHNSDWAQRFNDVVQGIEGVLEVYRLGGQIDYLIKAVVADMAGYDRLYQRLIEADLFDVTASFVMEEIKSTTVLPIR</sequence>
<evidence type="ECO:0000259" key="4">
    <source>
        <dbReference type="PROSITE" id="PS50956"/>
    </source>
</evidence>
<dbReference type="GO" id="GO:0043565">
    <property type="term" value="F:sequence-specific DNA binding"/>
    <property type="evidence" value="ECO:0007669"/>
    <property type="project" value="InterPro"/>
</dbReference>
<evidence type="ECO:0000256" key="3">
    <source>
        <dbReference type="ARBA" id="ARBA00023163"/>
    </source>
</evidence>
<dbReference type="PROSITE" id="PS00519">
    <property type="entry name" value="HTH_ASNC_1"/>
    <property type="match status" value="1"/>
</dbReference>
<dbReference type="CDD" id="cd00090">
    <property type="entry name" value="HTH_ARSR"/>
    <property type="match status" value="1"/>
</dbReference>
<dbReference type="SMART" id="SM00344">
    <property type="entry name" value="HTH_ASNC"/>
    <property type="match status" value="1"/>
</dbReference>
<dbReference type="GO" id="GO:0043200">
    <property type="term" value="P:response to amino acid"/>
    <property type="evidence" value="ECO:0007669"/>
    <property type="project" value="TreeGrafter"/>
</dbReference>
<dbReference type="PANTHER" id="PTHR30154:SF17">
    <property type="entry name" value="DNA-BINDING TRANSCRIPTIONAL ACTIVATOR DECR"/>
    <property type="match status" value="1"/>
</dbReference>
<dbReference type="InterPro" id="IPR000485">
    <property type="entry name" value="AsnC-type_HTH_dom"/>
</dbReference>
<keyword evidence="6" id="KW-1185">Reference proteome</keyword>
<feature type="domain" description="HTH asnC-type" evidence="4">
    <location>
        <begin position="1"/>
        <end position="62"/>
    </location>
</feature>
<accession>A0A0S2KD02</accession>
<reference evidence="5 6" key="1">
    <citation type="submission" date="2015-11" db="EMBL/GenBank/DDBJ databases">
        <authorList>
            <person name="Zhang Y."/>
            <person name="Guo Z."/>
        </authorList>
    </citation>
    <scope>NUCLEOTIDE SEQUENCE [LARGE SCALE GENOMIC DNA]</scope>
    <source>
        <strain evidence="5 6">KCTC 32221</strain>
    </source>
</reference>
<name>A0A0S2KD02_9GAMM</name>
<dbReference type="Gene3D" id="3.30.70.920">
    <property type="match status" value="1"/>
</dbReference>
<dbReference type="SUPFAM" id="SSF54909">
    <property type="entry name" value="Dimeric alpha+beta barrel"/>
    <property type="match status" value="1"/>
</dbReference>
<dbReference type="Pfam" id="PF13412">
    <property type="entry name" value="HTH_24"/>
    <property type="match status" value="1"/>
</dbReference>
<dbReference type="InterPro" id="IPR036388">
    <property type="entry name" value="WH-like_DNA-bd_sf"/>
</dbReference>
<dbReference type="PANTHER" id="PTHR30154">
    <property type="entry name" value="LEUCINE-RESPONSIVE REGULATORY PROTEIN"/>
    <property type="match status" value="1"/>
</dbReference>
<keyword evidence="2" id="KW-0238">DNA-binding</keyword>
<dbReference type="GO" id="GO:0005829">
    <property type="term" value="C:cytosol"/>
    <property type="evidence" value="ECO:0007669"/>
    <property type="project" value="TreeGrafter"/>
</dbReference>
<dbReference type="Gene3D" id="1.10.10.10">
    <property type="entry name" value="Winged helix-like DNA-binding domain superfamily/Winged helix DNA-binding domain"/>
    <property type="match status" value="1"/>
</dbReference>